<name>A0ABQ1VE11_9RHOB</name>
<reference evidence="3" key="1">
    <citation type="journal article" date="2019" name="Int. J. Syst. Evol. Microbiol.">
        <title>The Global Catalogue of Microorganisms (GCM) 10K type strain sequencing project: providing services to taxonomists for standard genome sequencing and annotation.</title>
        <authorList>
            <consortium name="The Broad Institute Genomics Platform"/>
            <consortium name="The Broad Institute Genome Sequencing Center for Infectious Disease"/>
            <person name="Wu L."/>
            <person name="Ma J."/>
        </authorList>
    </citation>
    <scope>NUCLEOTIDE SEQUENCE [LARGE SCALE GENOMIC DNA]</scope>
    <source>
        <strain evidence="3">CGMCC 1.15419</strain>
    </source>
</reference>
<keyword evidence="1" id="KW-1133">Transmembrane helix</keyword>
<dbReference type="Proteomes" id="UP000640509">
    <property type="component" value="Unassembled WGS sequence"/>
</dbReference>
<dbReference type="RefSeq" id="WP_188714011.1">
    <property type="nucleotide sequence ID" value="NZ_BMIV01000002.1"/>
</dbReference>
<keyword evidence="1" id="KW-0472">Membrane</keyword>
<accession>A0ABQ1VE11</accession>
<dbReference type="EMBL" id="BMIV01000002">
    <property type="protein sequence ID" value="GGF57106.1"/>
    <property type="molecule type" value="Genomic_DNA"/>
</dbReference>
<keyword evidence="3" id="KW-1185">Reference proteome</keyword>
<proteinExistence type="predicted"/>
<feature type="transmembrane region" description="Helical" evidence="1">
    <location>
        <begin position="47"/>
        <end position="65"/>
    </location>
</feature>
<protein>
    <submittedName>
        <fullName evidence="2">Uncharacterized protein</fullName>
    </submittedName>
</protein>
<comment type="caution">
    <text evidence="2">The sequence shown here is derived from an EMBL/GenBank/DDBJ whole genome shotgun (WGS) entry which is preliminary data.</text>
</comment>
<organism evidence="2 3">
    <name type="scientific">Paracoccus acridae</name>
    <dbReference type="NCBI Taxonomy" id="1795310"/>
    <lineage>
        <taxon>Bacteria</taxon>
        <taxon>Pseudomonadati</taxon>
        <taxon>Pseudomonadota</taxon>
        <taxon>Alphaproteobacteria</taxon>
        <taxon>Rhodobacterales</taxon>
        <taxon>Paracoccaceae</taxon>
        <taxon>Paracoccus</taxon>
    </lineage>
</organism>
<sequence length="103" mass="10758">MLWVARMLAGPMLWGALFSAVYGLHGLGCALDWPDRATPFGPLHPGGMILLWLVGLGLHGLLIALNRAGGSDRQNLLVRSGNWIGAVASAVTLLPVIVTSSCG</sequence>
<evidence type="ECO:0000313" key="3">
    <source>
        <dbReference type="Proteomes" id="UP000640509"/>
    </source>
</evidence>
<feature type="transmembrane region" description="Helical" evidence="1">
    <location>
        <begin position="77"/>
        <end position="98"/>
    </location>
</feature>
<evidence type="ECO:0000256" key="1">
    <source>
        <dbReference type="SAM" id="Phobius"/>
    </source>
</evidence>
<keyword evidence="1" id="KW-0812">Transmembrane</keyword>
<gene>
    <name evidence="2" type="ORF">GCM10011402_06310</name>
</gene>
<evidence type="ECO:0000313" key="2">
    <source>
        <dbReference type="EMBL" id="GGF57106.1"/>
    </source>
</evidence>